<reference evidence="3" key="1">
    <citation type="submission" date="2021-12" db="EMBL/GenBank/DDBJ databases">
        <authorList>
            <person name="King R."/>
        </authorList>
    </citation>
    <scope>NUCLEOTIDE SEQUENCE</scope>
</reference>
<evidence type="ECO:0000313" key="3">
    <source>
        <dbReference type="EMBL" id="CAH0405526.1"/>
    </source>
</evidence>
<dbReference type="PANTHER" id="PTHR31649">
    <property type="entry name" value="AGAP009604-PA"/>
    <property type="match status" value="1"/>
</dbReference>
<dbReference type="PANTHER" id="PTHR31649:SF1">
    <property type="entry name" value="FARNESOIC ACID O-METHYL TRANSFERASE DOMAIN-CONTAINING PROTEIN"/>
    <property type="match status" value="1"/>
</dbReference>
<dbReference type="EMBL" id="OU963897">
    <property type="protein sequence ID" value="CAH0405526.1"/>
    <property type="molecule type" value="Genomic_DNA"/>
</dbReference>
<feature type="compositionally biased region" description="Acidic residues" evidence="1">
    <location>
        <begin position="307"/>
        <end position="330"/>
    </location>
</feature>
<dbReference type="InterPro" id="IPR006616">
    <property type="entry name" value="DM9_repeat"/>
</dbReference>
<evidence type="ECO:0000256" key="1">
    <source>
        <dbReference type="SAM" id="MobiDB-lite"/>
    </source>
</evidence>
<dbReference type="Proteomes" id="UP001153292">
    <property type="component" value="Chromosome 4"/>
</dbReference>
<dbReference type="SMART" id="SM00696">
    <property type="entry name" value="DM9"/>
    <property type="match status" value="2"/>
</dbReference>
<keyword evidence="4" id="KW-1185">Reference proteome</keyword>
<dbReference type="Pfam" id="PF12248">
    <property type="entry name" value="Methyltransf_FA"/>
    <property type="match status" value="1"/>
</dbReference>
<dbReference type="InterPro" id="IPR022041">
    <property type="entry name" value="Methyltransf_FA"/>
</dbReference>
<feature type="domain" description="Farnesoic acid O-methyl transferase" evidence="2">
    <location>
        <begin position="23"/>
        <end position="134"/>
    </location>
</feature>
<organism evidence="3 4">
    <name type="scientific">Chilo suppressalis</name>
    <name type="common">Asiatic rice borer moth</name>
    <dbReference type="NCBI Taxonomy" id="168631"/>
    <lineage>
        <taxon>Eukaryota</taxon>
        <taxon>Metazoa</taxon>
        <taxon>Ecdysozoa</taxon>
        <taxon>Arthropoda</taxon>
        <taxon>Hexapoda</taxon>
        <taxon>Insecta</taxon>
        <taxon>Pterygota</taxon>
        <taxon>Neoptera</taxon>
        <taxon>Endopterygota</taxon>
        <taxon>Lepidoptera</taxon>
        <taxon>Glossata</taxon>
        <taxon>Ditrysia</taxon>
        <taxon>Pyraloidea</taxon>
        <taxon>Crambidae</taxon>
        <taxon>Crambinae</taxon>
        <taxon>Chilo</taxon>
    </lineage>
</organism>
<feature type="region of interest" description="Disordered" evidence="1">
    <location>
        <begin position="305"/>
        <end position="330"/>
    </location>
</feature>
<protein>
    <recommendedName>
        <fullName evidence="2">Farnesoic acid O-methyl transferase domain-containing protein</fullName>
    </recommendedName>
</protein>
<gene>
    <name evidence="3" type="ORF">CHILSU_LOCUS8891</name>
</gene>
<dbReference type="Pfam" id="PF11901">
    <property type="entry name" value="DM9"/>
    <property type="match status" value="1"/>
</dbReference>
<proteinExistence type="predicted"/>
<sequence>MGDLMEITTWPNHRNIFYRISSNGLIFEVKGHENAAIGLTKKLGTTCDFKVVLGQNHQSWIKKEGGQGATVRTPNIISNTEYRKFWLAWRSGVIQLGRYNNRNPIISFRYKADISYITFWAGNSNSIVPIHWRFELPPLIEKPRLKPVTGGEVQWVNADYNLPDGSLIGGYEKETVYIIRAHHSGSLTPGKFVPSFGLGFVSWGGSSHEKMTFEVLCGFDCTWVPTYEDRIPVGAVEGGYSEDRNREKLYVGRAVYDGHVIPGKVQPSHKVCYIPYENREVAIKKYEILVSPSQNTRCANRLLLDNMDIESPPDSEEDEDPEDEDAEFEEPVVFEVVDAL</sequence>
<name>A0ABN8BA66_CHISP</name>
<evidence type="ECO:0000259" key="2">
    <source>
        <dbReference type="Pfam" id="PF12248"/>
    </source>
</evidence>
<accession>A0ABN8BA66</accession>
<evidence type="ECO:0000313" key="4">
    <source>
        <dbReference type="Proteomes" id="UP001153292"/>
    </source>
</evidence>